<keyword evidence="2" id="KW-1185">Reference proteome</keyword>
<name>A0A8J2LZT8_9BILA</name>
<dbReference type="AlphaFoldDB" id="A0A8J2LZT8"/>
<proteinExistence type="predicted"/>
<dbReference type="EMBL" id="CAKAEH010001454">
    <property type="protein sequence ID" value="CAG9536455.1"/>
    <property type="molecule type" value="Genomic_DNA"/>
</dbReference>
<gene>
    <name evidence="1" type="ORF">CJOHNSTONI_LOCUS6371</name>
</gene>
<evidence type="ECO:0000313" key="1">
    <source>
        <dbReference type="EMBL" id="CAG9536455.1"/>
    </source>
</evidence>
<organism evidence="1 2">
    <name type="scientific">Cercopithifilaria johnstoni</name>
    <dbReference type="NCBI Taxonomy" id="2874296"/>
    <lineage>
        <taxon>Eukaryota</taxon>
        <taxon>Metazoa</taxon>
        <taxon>Ecdysozoa</taxon>
        <taxon>Nematoda</taxon>
        <taxon>Chromadorea</taxon>
        <taxon>Rhabditida</taxon>
        <taxon>Spirurina</taxon>
        <taxon>Spiruromorpha</taxon>
        <taxon>Filarioidea</taxon>
        <taxon>Onchocercidae</taxon>
        <taxon>Cercopithifilaria</taxon>
    </lineage>
</organism>
<reference evidence="1" key="1">
    <citation type="submission" date="2021-09" db="EMBL/GenBank/DDBJ databases">
        <authorList>
            <consortium name="Pathogen Informatics"/>
        </authorList>
    </citation>
    <scope>NUCLEOTIDE SEQUENCE</scope>
</reference>
<protein>
    <submittedName>
        <fullName evidence="1">Uncharacterized protein</fullName>
    </submittedName>
</protein>
<dbReference type="OrthoDB" id="5785376at2759"/>
<sequence length="219" mass="25749">MTDNDQITGAPPASWRNGQRVGLRNRRLQVRLLPRSCRVGSTFLIRLGLLFSLFGMLNDLYISNKKYSRLRHENDILAQYENFSTFLSCKYHPPVEYDTSECGWASDETSFIVRYYRQRTHECASRLDMIPCNLKYPASYKYWQNIFKKLLNKNDIKSEYRPCPGIFNNTIGEYGMSPQTSILAPKIKNMDRFNIRFMLRPKDFIMRCPICMISSRFSS</sequence>
<accession>A0A8J2LZT8</accession>
<comment type="caution">
    <text evidence="1">The sequence shown here is derived from an EMBL/GenBank/DDBJ whole genome shotgun (WGS) entry which is preliminary data.</text>
</comment>
<evidence type="ECO:0000313" key="2">
    <source>
        <dbReference type="Proteomes" id="UP000746747"/>
    </source>
</evidence>
<dbReference type="Proteomes" id="UP000746747">
    <property type="component" value="Unassembled WGS sequence"/>
</dbReference>